<dbReference type="Proteomes" id="UP000006514">
    <property type="component" value="Unassembled WGS sequence"/>
</dbReference>
<name>J0CUL2_AURST</name>
<accession>J0CUL2</accession>
<keyword evidence="2" id="KW-1185">Reference proteome</keyword>
<evidence type="ECO:0000313" key="2">
    <source>
        <dbReference type="Proteomes" id="UP000006514"/>
    </source>
</evidence>
<dbReference type="EMBL" id="JH688022">
    <property type="protein sequence ID" value="EJD34018.1"/>
    <property type="molecule type" value="Genomic_DNA"/>
</dbReference>
<proteinExistence type="predicted"/>
<evidence type="ECO:0000313" key="1">
    <source>
        <dbReference type="EMBL" id="EJD34018.1"/>
    </source>
</evidence>
<dbReference type="AlphaFoldDB" id="J0CUL2"/>
<reference evidence="2" key="1">
    <citation type="journal article" date="2012" name="Science">
        <title>The Paleozoic origin of enzymatic lignin decomposition reconstructed from 31 fungal genomes.</title>
        <authorList>
            <person name="Floudas D."/>
            <person name="Binder M."/>
            <person name="Riley R."/>
            <person name="Barry K."/>
            <person name="Blanchette R.A."/>
            <person name="Henrissat B."/>
            <person name="Martinez A.T."/>
            <person name="Otillar R."/>
            <person name="Spatafora J.W."/>
            <person name="Yadav J.S."/>
            <person name="Aerts A."/>
            <person name="Benoit I."/>
            <person name="Boyd A."/>
            <person name="Carlson A."/>
            <person name="Copeland A."/>
            <person name="Coutinho P.M."/>
            <person name="de Vries R.P."/>
            <person name="Ferreira P."/>
            <person name="Findley K."/>
            <person name="Foster B."/>
            <person name="Gaskell J."/>
            <person name="Glotzer D."/>
            <person name="Gorecki P."/>
            <person name="Heitman J."/>
            <person name="Hesse C."/>
            <person name="Hori C."/>
            <person name="Igarashi K."/>
            <person name="Jurgens J.A."/>
            <person name="Kallen N."/>
            <person name="Kersten P."/>
            <person name="Kohler A."/>
            <person name="Kuees U."/>
            <person name="Kumar T.K.A."/>
            <person name="Kuo A."/>
            <person name="LaButti K."/>
            <person name="Larrondo L.F."/>
            <person name="Lindquist E."/>
            <person name="Ling A."/>
            <person name="Lombard V."/>
            <person name="Lucas S."/>
            <person name="Lundell T."/>
            <person name="Martin R."/>
            <person name="McLaughlin D.J."/>
            <person name="Morgenstern I."/>
            <person name="Morin E."/>
            <person name="Murat C."/>
            <person name="Nagy L.G."/>
            <person name="Nolan M."/>
            <person name="Ohm R.A."/>
            <person name="Patyshakuliyeva A."/>
            <person name="Rokas A."/>
            <person name="Ruiz-Duenas F.J."/>
            <person name="Sabat G."/>
            <person name="Salamov A."/>
            <person name="Samejima M."/>
            <person name="Schmutz J."/>
            <person name="Slot J.C."/>
            <person name="St John F."/>
            <person name="Stenlid J."/>
            <person name="Sun H."/>
            <person name="Sun S."/>
            <person name="Syed K."/>
            <person name="Tsang A."/>
            <person name="Wiebenga A."/>
            <person name="Young D."/>
            <person name="Pisabarro A."/>
            <person name="Eastwood D.C."/>
            <person name="Martin F."/>
            <person name="Cullen D."/>
            <person name="Grigoriev I.V."/>
            <person name="Hibbett D.S."/>
        </authorList>
    </citation>
    <scope>NUCLEOTIDE SEQUENCE [LARGE SCALE GENOMIC DNA]</scope>
    <source>
        <strain evidence="2">TFB10046</strain>
    </source>
</reference>
<dbReference type="KEGG" id="adl:AURDEDRAFT_176924"/>
<gene>
    <name evidence="1" type="ORF">AURDEDRAFT_176924</name>
</gene>
<protein>
    <submittedName>
        <fullName evidence="1">Uncharacterized protein</fullName>
    </submittedName>
</protein>
<dbReference type="InParanoid" id="J0CUL2"/>
<sequence length="348" mass="38618">MADNHKPSAHPARVDSSLSWFEPTPSPVASSRRPRSLHATRGLRSLSVRSTATRPGPRVLAEFFVIRPLLMTARNTMLYPRRLHLYFPCSFLSRAPVSTKSTDSLWPLWRQHTSCPSRRLPYTKSPPVAIERYDHQHRRPGATYSSTRVQRRVAAQAVFKQFFAGARSSSRYLVVGSGVGSGASMATQRVRQKLARTILVELIAYHCVLPVRKIEYKQVCSPGTSASSSRQLESHDSILRKDTEHFGNAALVDAVDAPSTKRAPATPGPACRRCRWQRTAPVSPRRGDQRSASQFLHPSNAFIVITADKVALCDAVLDLLSLSLALRSILHASTDDIFHYPLLAIPPV</sequence>
<organism evidence="1 2">
    <name type="scientific">Auricularia subglabra (strain TFB-10046 / SS5)</name>
    <name type="common">White-rot fungus</name>
    <name type="synonym">Auricularia delicata (strain TFB10046)</name>
    <dbReference type="NCBI Taxonomy" id="717982"/>
    <lineage>
        <taxon>Eukaryota</taxon>
        <taxon>Fungi</taxon>
        <taxon>Dikarya</taxon>
        <taxon>Basidiomycota</taxon>
        <taxon>Agaricomycotina</taxon>
        <taxon>Agaricomycetes</taxon>
        <taxon>Auriculariales</taxon>
        <taxon>Auriculariaceae</taxon>
        <taxon>Auricularia</taxon>
    </lineage>
</organism>